<sequence>MMEKDLAIKKEEEKLKIWQEKMKNSGGTTWTGTTGSLWGNLSTQTSAWMGQQTGETSAAAQTQLPGRASASTQNQRLTQTKRGITRS</sequence>
<dbReference type="Proteomes" id="UP000266723">
    <property type="component" value="Unassembled WGS sequence"/>
</dbReference>
<evidence type="ECO:0000313" key="3">
    <source>
        <dbReference type="Proteomes" id="UP000266723"/>
    </source>
</evidence>
<protein>
    <submittedName>
        <fullName evidence="2">Uncharacterized protein</fullName>
    </submittedName>
</protein>
<dbReference type="EMBL" id="QGKV02001507">
    <property type="protein sequence ID" value="KAF3533184.1"/>
    <property type="molecule type" value="Genomic_DNA"/>
</dbReference>
<proteinExistence type="predicted"/>
<organism evidence="2 3">
    <name type="scientific">Brassica cretica</name>
    <name type="common">Mustard</name>
    <dbReference type="NCBI Taxonomy" id="69181"/>
    <lineage>
        <taxon>Eukaryota</taxon>
        <taxon>Viridiplantae</taxon>
        <taxon>Streptophyta</taxon>
        <taxon>Embryophyta</taxon>
        <taxon>Tracheophyta</taxon>
        <taxon>Spermatophyta</taxon>
        <taxon>Magnoliopsida</taxon>
        <taxon>eudicotyledons</taxon>
        <taxon>Gunneridae</taxon>
        <taxon>Pentapetalae</taxon>
        <taxon>rosids</taxon>
        <taxon>malvids</taxon>
        <taxon>Brassicales</taxon>
        <taxon>Brassicaceae</taxon>
        <taxon>Brassiceae</taxon>
        <taxon>Brassica</taxon>
    </lineage>
</organism>
<evidence type="ECO:0000313" key="2">
    <source>
        <dbReference type="EMBL" id="KAF3533184.1"/>
    </source>
</evidence>
<accession>A0ABQ7BKI7</accession>
<reference evidence="2 3" key="1">
    <citation type="journal article" date="2020" name="BMC Genomics">
        <title>Intraspecific diversification of the crop wild relative Brassica cretica Lam. using demographic model selection.</title>
        <authorList>
            <person name="Kioukis A."/>
            <person name="Michalopoulou V.A."/>
            <person name="Briers L."/>
            <person name="Pirintsos S."/>
            <person name="Studholme D.J."/>
            <person name="Pavlidis P."/>
            <person name="Sarris P.F."/>
        </authorList>
    </citation>
    <scope>NUCLEOTIDE SEQUENCE [LARGE SCALE GENOMIC DNA]</scope>
    <source>
        <strain evidence="3">cv. PFS-1207/04</strain>
    </source>
</reference>
<feature type="region of interest" description="Disordered" evidence="1">
    <location>
        <begin position="50"/>
        <end position="87"/>
    </location>
</feature>
<evidence type="ECO:0000256" key="1">
    <source>
        <dbReference type="SAM" id="MobiDB-lite"/>
    </source>
</evidence>
<gene>
    <name evidence="2" type="ORF">DY000_02043278</name>
</gene>
<keyword evidence="3" id="KW-1185">Reference proteome</keyword>
<comment type="caution">
    <text evidence="2">The sequence shown here is derived from an EMBL/GenBank/DDBJ whole genome shotgun (WGS) entry which is preliminary data.</text>
</comment>
<name>A0ABQ7BKI7_BRACR</name>